<proteinExistence type="predicted"/>
<accession>A0A0F9BCX7</accession>
<protein>
    <submittedName>
        <fullName evidence="1">Uncharacterized protein</fullName>
    </submittedName>
</protein>
<reference evidence="1" key="1">
    <citation type="journal article" date="2015" name="Nature">
        <title>Complex archaea that bridge the gap between prokaryotes and eukaryotes.</title>
        <authorList>
            <person name="Spang A."/>
            <person name="Saw J.H."/>
            <person name="Jorgensen S.L."/>
            <person name="Zaremba-Niedzwiedzka K."/>
            <person name="Martijn J."/>
            <person name="Lind A.E."/>
            <person name="van Eijk R."/>
            <person name="Schleper C."/>
            <person name="Guy L."/>
            <person name="Ettema T.J."/>
        </authorList>
    </citation>
    <scope>NUCLEOTIDE SEQUENCE</scope>
</reference>
<feature type="non-terminal residue" evidence="1">
    <location>
        <position position="1"/>
    </location>
</feature>
<dbReference type="AlphaFoldDB" id="A0A0F9BCX7"/>
<gene>
    <name evidence="1" type="ORF">LCGC14_2462360</name>
</gene>
<sequence length="94" mass="10245">TITTAQDGDLIFFTTDPTISENTADLTVVKAKQISNIISLTGSDFTADFATAQVNCQKVDESFTAITHVLWHAKGATAYTDEIIDVLVTYRRTS</sequence>
<comment type="caution">
    <text evidence="1">The sequence shown here is derived from an EMBL/GenBank/DDBJ whole genome shotgun (WGS) entry which is preliminary data.</text>
</comment>
<name>A0A0F9BCX7_9ZZZZ</name>
<dbReference type="EMBL" id="LAZR01038365">
    <property type="protein sequence ID" value="KKL19749.1"/>
    <property type="molecule type" value="Genomic_DNA"/>
</dbReference>
<organism evidence="1">
    <name type="scientific">marine sediment metagenome</name>
    <dbReference type="NCBI Taxonomy" id="412755"/>
    <lineage>
        <taxon>unclassified sequences</taxon>
        <taxon>metagenomes</taxon>
        <taxon>ecological metagenomes</taxon>
    </lineage>
</organism>
<evidence type="ECO:0000313" key="1">
    <source>
        <dbReference type="EMBL" id="KKL19749.1"/>
    </source>
</evidence>